<dbReference type="OrthoDB" id="9769774at2"/>
<dbReference type="RefSeq" id="WP_036874116.1">
    <property type="nucleotide sequence ID" value="NZ_JRNN01000078.1"/>
</dbReference>
<gene>
    <name evidence="3" type="ORF">HMPREF2137_10255</name>
</gene>
<comment type="caution">
    <text evidence="3">The sequence shown here is derived from an EMBL/GenBank/DDBJ whole genome shotgun (WGS) entry which is preliminary data.</text>
</comment>
<proteinExistence type="predicted"/>
<dbReference type="Gene3D" id="3.30.450.20">
    <property type="entry name" value="PAS domain"/>
    <property type="match status" value="1"/>
</dbReference>
<dbReference type="Proteomes" id="UP000029556">
    <property type="component" value="Unassembled WGS sequence"/>
</dbReference>
<evidence type="ECO:0000313" key="3">
    <source>
        <dbReference type="EMBL" id="KGF33795.1"/>
    </source>
</evidence>
<dbReference type="GO" id="GO:0005886">
    <property type="term" value="C:plasma membrane"/>
    <property type="evidence" value="ECO:0007669"/>
    <property type="project" value="TreeGrafter"/>
</dbReference>
<dbReference type="AlphaFoldDB" id="A0A095ZGH1"/>
<dbReference type="Pfam" id="PF13596">
    <property type="entry name" value="PAS_10"/>
    <property type="match status" value="1"/>
</dbReference>
<sequence length="517" mass="60022">MNKKICEMQRHLPKIEMERLQCLADIKKQYALGTISLEEAKRQLKEKVGKLRPYHYALMEQTMTEENPEECFKENLSELNKLLEEMMDYSIPTLPDDHPIRHYYRENEEMRSILNAAEDLVQYPVIKNQWLELLDKASAYLIHYTRKQNQLYPILEKKGFDRPTVTMWTFDDMISNSVKKLRPLLEANDEETFVAQVKELIPYLRDLMDKEEAILYPTSLALIKEEEFEEMKSGDQEIGFAFINVAKTEKKDNIRPADGFAQELQSLLAKYGYAVKHDQPLDVTTGKLTLEQINLIYQHLPFDISFVNEDELVQFYSDTDHRIFPRSKNVIGRKVENCHPRKSVHIVREIVEKMRSGEQDKAEFWINKPNLFIYITYYAVRDKQGSFRGILEVMQDCTRIRSLTGSQTLLTWADEDKKSATPPPTATMTDSVDAGKDNNKQVTEITEDTMLKDLFSQYPGLKEALAQQYAPFKMLQTALGKLILKKATIKMAGERSGLGTQKLITMIRQAIHHISQS</sequence>
<feature type="region of interest" description="Disordered" evidence="1">
    <location>
        <begin position="415"/>
        <end position="436"/>
    </location>
</feature>
<organism evidence="3 4">
    <name type="scientific">Hoylesella buccalis DNF00853</name>
    <dbReference type="NCBI Taxonomy" id="1401074"/>
    <lineage>
        <taxon>Bacteria</taxon>
        <taxon>Pseudomonadati</taxon>
        <taxon>Bacteroidota</taxon>
        <taxon>Bacteroidia</taxon>
        <taxon>Bacteroidales</taxon>
        <taxon>Prevotellaceae</taxon>
        <taxon>Hoylesella</taxon>
    </lineage>
</organism>
<dbReference type="InterPro" id="IPR012312">
    <property type="entry name" value="Hemerythrin-like"/>
</dbReference>
<dbReference type="EMBL" id="JRNN01000078">
    <property type="protein sequence ID" value="KGF33795.1"/>
    <property type="molecule type" value="Genomic_DNA"/>
</dbReference>
<evidence type="ECO:0000256" key="1">
    <source>
        <dbReference type="SAM" id="MobiDB-lite"/>
    </source>
</evidence>
<dbReference type="PANTHER" id="PTHR39966">
    <property type="entry name" value="BLL2471 PROTEIN-RELATED"/>
    <property type="match status" value="1"/>
</dbReference>
<dbReference type="InterPro" id="IPR035965">
    <property type="entry name" value="PAS-like_dom_sf"/>
</dbReference>
<feature type="domain" description="Hemerythrin-like" evidence="2">
    <location>
        <begin position="98"/>
        <end position="217"/>
    </location>
</feature>
<accession>A0A095ZGH1</accession>
<evidence type="ECO:0000259" key="2">
    <source>
        <dbReference type="Pfam" id="PF01814"/>
    </source>
</evidence>
<dbReference type="Pfam" id="PF01814">
    <property type="entry name" value="Hemerythrin"/>
    <property type="match status" value="1"/>
</dbReference>
<evidence type="ECO:0000313" key="4">
    <source>
        <dbReference type="Proteomes" id="UP000029556"/>
    </source>
</evidence>
<name>A0A095ZGH1_9BACT</name>
<dbReference type="SUPFAM" id="SSF55785">
    <property type="entry name" value="PYP-like sensor domain (PAS domain)"/>
    <property type="match status" value="1"/>
</dbReference>
<dbReference type="PANTHER" id="PTHR39966:SF3">
    <property type="entry name" value="DUF438 DOMAIN-CONTAINING PROTEIN"/>
    <property type="match status" value="1"/>
</dbReference>
<protein>
    <recommendedName>
        <fullName evidence="2">Hemerythrin-like domain-containing protein</fullName>
    </recommendedName>
</protein>
<reference evidence="3 4" key="1">
    <citation type="submission" date="2014-07" db="EMBL/GenBank/DDBJ databases">
        <authorList>
            <person name="McCorrison J."/>
            <person name="Sanka R."/>
            <person name="Torralba M."/>
            <person name="Gillis M."/>
            <person name="Haft D.H."/>
            <person name="Methe B."/>
            <person name="Sutton G."/>
            <person name="Nelson K.E."/>
        </authorList>
    </citation>
    <scope>NUCLEOTIDE SEQUENCE [LARGE SCALE GENOMIC DNA]</scope>
    <source>
        <strain evidence="3 4">DNF00853</strain>
    </source>
</reference>